<gene>
    <name evidence="1" type="ORF">FA95DRAFT_646932</name>
</gene>
<accession>A0ACB8S1L3</accession>
<name>A0ACB8S1L3_9AGAM</name>
<evidence type="ECO:0000313" key="1">
    <source>
        <dbReference type="EMBL" id="KAI0050338.1"/>
    </source>
</evidence>
<sequence length="186" mass="21128">MRPSGPNSTPCYPQRSTATIRGNHSRHSRAGPEAVQLKFVRLRALMRRPGRCHPLSDPYPIRQHRLITTSTSACPVNVPLCSRVIRPPWYRFAPRKSATCSVTCASLSALGIAFVSLTEVGAKLCLSKKKVVQKQRMKPTQAEDHIKPPLSREKRYREFHANMASHSWSFHHDHRGRLLHTLDHLD</sequence>
<evidence type="ECO:0000313" key="2">
    <source>
        <dbReference type="Proteomes" id="UP000814033"/>
    </source>
</evidence>
<dbReference type="EMBL" id="MU275863">
    <property type="protein sequence ID" value="KAI0050338.1"/>
    <property type="molecule type" value="Genomic_DNA"/>
</dbReference>
<organism evidence="1 2">
    <name type="scientific">Auriscalpium vulgare</name>
    <dbReference type="NCBI Taxonomy" id="40419"/>
    <lineage>
        <taxon>Eukaryota</taxon>
        <taxon>Fungi</taxon>
        <taxon>Dikarya</taxon>
        <taxon>Basidiomycota</taxon>
        <taxon>Agaricomycotina</taxon>
        <taxon>Agaricomycetes</taxon>
        <taxon>Russulales</taxon>
        <taxon>Auriscalpiaceae</taxon>
        <taxon>Auriscalpium</taxon>
    </lineage>
</organism>
<proteinExistence type="predicted"/>
<reference evidence="1" key="1">
    <citation type="submission" date="2021-02" db="EMBL/GenBank/DDBJ databases">
        <authorList>
            <consortium name="DOE Joint Genome Institute"/>
            <person name="Ahrendt S."/>
            <person name="Looney B.P."/>
            <person name="Miyauchi S."/>
            <person name="Morin E."/>
            <person name="Drula E."/>
            <person name="Courty P.E."/>
            <person name="Chicoki N."/>
            <person name="Fauchery L."/>
            <person name="Kohler A."/>
            <person name="Kuo A."/>
            <person name="Labutti K."/>
            <person name="Pangilinan J."/>
            <person name="Lipzen A."/>
            <person name="Riley R."/>
            <person name="Andreopoulos W."/>
            <person name="He G."/>
            <person name="Johnson J."/>
            <person name="Barry K.W."/>
            <person name="Grigoriev I.V."/>
            <person name="Nagy L."/>
            <person name="Hibbett D."/>
            <person name="Henrissat B."/>
            <person name="Matheny P.B."/>
            <person name="Labbe J."/>
            <person name="Martin F."/>
        </authorList>
    </citation>
    <scope>NUCLEOTIDE SEQUENCE</scope>
    <source>
        <strain evidence="1">FP105234-sp</strain>
    </source>
</reference>
<comment type="caution">
    <text evidence="1">The sequence shown here is derived from an EMBL/GenBank/DDBJ whole genome shotgun (WGS) entry which is preliminary data.</text>
</comment>
<dbReference type="Proteomes" id="UP000814033">
    <property type="component" value="Unassembled WGS sequence"/>
</dbReference>
<keyword evidence="2" id="KW-1185">Reference proteome</keyword>
<reference evidence="1" key="2">
    <citation type="journal article" date="2022" name="New Phytol.">
        <title>Evolutionary transition to the ectomycorrhizal habit in the genomes of a hyperdiverse lineage of mushroom-forming fungi.</title>
        <authorList>
            <person name="Looney B."/>
            <person name="Miyauchi S."/>
            <person name="Morin E."/>
            <person name="Drula E."/>
            <person name="Courty P.E."/>
            <person name="Kohler A."/>
            <person name="Kuo A."/>
            <person name="LaButti K."/>
            <person name="Pangilinan J."/>
            <person name="Lipzen A."/>
            <person name="Riley R."/>
            <person name="Andreopoulos W."/>
            <person name="He G."/>
            <person name="Johnson J."/>
            <person name="Nolan M."/>
            <person name="Tritt A."/>
            <person name="Barry K.W."/>
            <person name="Grigoriev I.V."/>
            <person name="Nagy L.G."/>
            <person name="Hibbett D."/>
            <person name="Henrissat B."/>
            <person name="Matheny P.B."/>
            <person name="Labbe J."/>
            <person name="Martin F.M."/>
        </authorList>
    </citation>
    <scope>NUCLEOTIDE SEQUENCE</scope>
    <source>
        <strain evidence="1">FP105234-sp</strain>
    </source>
</reference>
<protein>
    <submittedName>
        <fullName evidence="1">Uncharacterized protein</fullName>
    </submittedName>
</protein>